<dbReference type="Proteomes" id="UP000198749">
    <property type="component" value="Unassembled WGS sequence"/>
</dbReference>
<evidence type="ECO:0000313" key="4">
    <source>
        <dbReference type="EMBL" id="SEQ66552.1"/>
    </source>
</evidence>
<sequence>MKVLISGATGFIGRHLIPRLLDYDHEPVVLTRSEAKARDLFGASVRVITSLDQINSDEQIDGIINLAGEGIADKRWNEARKQALVDSRISITADLVSLIMRLEHNPEVMISGSAIGYYGCRTDDLQLPERGEVVDDFTHQLCQRWESEALKAQTMGVRVCLIRTGVVLGHGGALAKMLPAFKLGLGGPVARGDQWMSWIHMDDEVEIICMMLTHNSFHGAYNLTAPEAATNATFSQTLASVLSRPCWFRVPAVMLDLMLGEGSDLLVKGQNVYPERLLKAGYKFAYPDLDTALAQVLEPAD</sequence>
<dbReference type="RefSeq" id="WP_091358026.1">
    <property type="nucleotide sequence ID" value="NZ_AP025284.1"/>
</dbReference>
<evidence type="ECO:0000259" key="2">
    <source>
        <dbReference type="Pfam" id="PF01370"/>
    </source>
</evidence>
<evidence type="ECO:0000256" key="1">
    <source>
        <dbReference type="ARBA" id="ARBA00009353"/>
    </source>
</evidence>
<dbReference type="NCBIfam" id="TIGR01777">
    <property type="entry name" value="yfcH"/>
    <property type="match status" value="1"/>
</dbReference>
<dbReference type="InterPro" id="IPR036291">
    <property type="entry name" value="NAD(P)-bd_dom_sf"/>
</dbReference>
<feature type="domain" description="DUF1731" evidence="3">
    <location>
        <begin position="250"/>
        <end position="296"/>
    </location>
</feature>
<evidence type="ECO:0008006" key="6">
    <source>
        <dbReference type="Google" id="ProtNLM"/>
    </source>
</evidence>
<dbReference type="InterPro" id="IPR010099">
    <property type="entry name" value="SDR39U1"/>
</dbReference>
<feature type="domain" description="NAD-dependent epimerase/dehydratase" evidence="2">
    <location>
        <begin position="3"/>
        <end position="222"/>
    </location>
</feature>
<reference evidence="5" key="1">
    <citation type="submission" date="2016-10" db="EMBL/GenBank/DDBJ databases">
        <authorList>
            <person name="Varghese N."/>
            <person name="Submissions S."/>
        </authorList>
    </citation>
    <scope>NUCLEOTIDE SEQUENCE [LARGE SCALE GENOMIC DNA]</scope>
    <source>
        <strain evidence="5">DSM 18887</strain>
    </source>
</reference>
<dbReference type="CDD" id="cd05242">
    <property type="entry name" value="SDR_a8"/>
    <property type="match status" value="1"/>
</dbReference>
<keyword evidence="5" id="KW-1185">Reference proteome</keyword>
<proteinExistence type="inferred from homology"/>
<accession>A0A1H9HWC1</accession>
<evidence type="ECO:0000259" key="3">
    <source>
        <dbReference type="Pfam" id="PF08338"/>
    </source>
</evidence>
<evidence type="ECO:0000313" key="5">
    <source>
        <dbReference type="Proteomes" id="UP000198749"/>
    </source>
</evidence>
<organism evidence="4 5">
    <name type="scientific">Amphritea atlantica</name>
    <dbReference type="NCBI Taxonomy" id="355243"/>
    <lineage>
        <taxon>Bacteria</taxon>
        <taxon>Pseudomonadati</taxon>
        <taxon>Pseudomonadota</taxon>
        <taxon>Gammaproteobacteria</taxon>
        <taxon>Oceanospirillales</taxon>
        <taxon>Oceanospirillaceae</taxon>
        <taxon>Amphritea</taxon>
    </lineage>
</organism>
<protein>
    <recommendedName>
        <fullName evidence="6">TIGR01777 family protein</fullName>
    </recommendedName>
</protein>
<dbReference type="InterPro" id="IPR013549">
    <property type="entry name" value="DUF1731"/>
</dbReference>
<dbReference type="STRING" id="355243.SAMN03080615_02260"/>
<dbReference type="SUPFAM" id="SSF51735">
    <property type="entry name" value="NAD(P)-binding Rossmann-fold domains"/>
    <property type="match status" value="1"/>
</dbReference>
<name>A0A1H9HWC1_9GAMM</name>
<dbReference type="Pfam" id="PF08338">
    <property type="entry name" value="DUF1731"/>
    <property type="match status" value="1"/>
</dbReference>
<dbReference type="Pfam" id="PF01370">
    <property type="entry name" value="Epimerase"/>
    <property type="match status" value="1"/>
</dbReference>
<dbReference type="InterPro" id="IPR001509">
    <property type="entry name" value="Epimerase_deHydtase"/>
</dbReference>
<dbReference type="OrthoDB" id="9801773at2"/>
<dbReference type="PANTHER" id="PTHR11092">
    <property type="entry name" value="SUGAR NUCLEOTIDE EPIMERASE RELATED"/>
    <property type="match status" value="1"/>
</dbReference>
<dbReference type="AlphaFoldDB" id="A0A1H9HWC1"/>
<dbReference type="PANTHER" id="PTHR11092:SF0">
    <property type="entry name" value="EPIMERASE FAMILY PROTEIN SDR39U1"/>
    <property type="match status" value="1"/>
</dbReference>
<dbReference type="EMBL" id="FOGB01000006">
    <property type="protein sequence ID" value="SEQ66552.1"/>
    <property type="molecule type" value="Genomic_DNA"/>
</dbReference>
<dbReference type="Gene3D" id="3.40.50.720">
    <property type="entry name" value="NAD(P)-binding Rossmann-like Domain"/>
    <property type="match status" value="1"/>
</dbReference>
<gene>
    <name evidence="4" type="ORF">SAMN03080615_02260</name>
</gene>
<comment type="similarity">
    <text evidence="1">Belongs to the NAD(P)-dependent epimerase/dehydratase family. SDR39U1 subfamily.</text>
</comment>